<organism evidence="4 5">
    <name type="scientific">Algoriphagus faecimaris</name>
    <dbReference type="NCBI Taxonomy" id="686796"/>
    <lineage>
        <taxon>Bacteria</taxon>
        <taxon>Pseudomonadati</taxon>
        <taxon>Bacteroidota</taxon>
        <taxon>Cytophagia</taxon>
        <taxon>Cytophagales</taxon>
        <taxon>Cyclobacteriaceae</taxon>
        <taxon>Algoriphagus</taxon>
    </lineage>
</organism>
<evidence type="ECO:0000313" key="5">
    <source>
        <dbReference type="Proteomes" id="UP000199060"/>
    </source>
</evidence>
<gene>
    <name evidence="4" type="ORF">SAMN04488104_101137</name>
</gene>
<proteinExistence type="inferred from homology"/>
<accession>A0A1G6R2G2</accession>
<dbReference type="PANTHER" id="PTHR33495">
    <property type="entry name" value="ANTI-SIGMA FACTOR ANTAGONIST TM_1081-RELATED-RELATED"/>
    <property type="match status" value="1"/>
</dbReference>
<dbReference type="PROSITE" id="PS50801">
    <property type="entry name" value="STAS"/>
    <property type="match status" value="1"/>
</dbReference>
<evidence type="ECO:0000256" key="1">
    <source>
        <dbReference type="ARBA" id="ARBA00009013"/>
    </source>
</evidence>
<keyword evidence="5" id="KW-1185">Reference proteome</keyword>
<reference evidence="5" key="1">
    <citation type="submission" date="2016-10" db="EMBL/GenBank/DDBJ databases">
        <authorList>
            <person name="Varghese N."/>
            <person name="Submissions S."/>
        </authorList>
    </citation>
    <scope>NUCLEOTIDE SEQUENCE [LARGE SCALE GENOMIC DNA]</scope>
    <source>
        <strain evidence="5">DSM 23095</strain>
    </source>
</reference>
<dbReference type="STRING" id="686796.SAMN04488104_101137"/>
<comment type="similarity">
    <text evidence="1 2">Belongs to the anti-sigma-factor antagonist family.</text>
</comment>
<dbReference type="InterPro" id="IPR002645">
    <property type="entry name" value="STAS_dom"/>
</dbReference>
<dbReference type="CDD" id="cd07043">
    <property type="entry name" value="STAS_anti-anti-sigma_factors"/>
    <property type="match status" value="1"/>
</dbReference>
<evidence type="ECO:0000256" key="2">
    <source>
        <dbReference type="RuleBase" id="RU003749"/>
    </source>
</evidence>
<dbReference type="RefSeq" id="WP_087938784.1">
    <property type="nucleotide sequence ID" value="NZ_FNAC01000011.1"/>
</dbReference>
<dbReference type="SUPFAM" id="SSF52091">
    <property type="entry name" value="SpoIIaa-like"/>
    <property type="match status" value="1"/>
</dbReference>
<feature type="domain" description="STAS" evidence="3">
    <location>
        <begin position="2"/>
        <end position="109"/>
    </location>
</feature>
<dbReference type="NCBIfam" id="TIGR00377">
    <property type="entry name" value="ant_ant_sig"/>
    <property type="match status" value="1"/>
</dbReference>
<dbReference type="EMBL" id="FNAC01000011">
    <property type="protein sequence ID" value="SDC98434.1"/>
    <property type="molecule type" value="Genomic_DNA"/>
</dbReference>
<dbReference type="InterPro" id="IPR036513">
    <property type="entry name" value="STAS_dom_sf"/>
</dbReference>
<dbReference type="Gene3D" id="3.30.750.24">
    <property type="entry name" value="STAS domain"/>
    <property type="match status" value="1"/>
</dbReference>
<evidence type="ECO:0000313" key="4">
    <source>
        <dbReference type="EMBL" id="SDC98434.1"/>
    </source>
</evidence>
<dbReference type="GO" id="GO:0043856">
    <property type="term" value="F:anti-sigma factor antagonist activity"/>
    <property type="evidence" value="ECO:0007669"/>
    <property type="project" value="InterPro"/>
</dbReference>
<dbReference type="Pfam" id="PF01740">
    <property type="entry name" value="STAS"/>
    <property type="match status" value="1"/>
</dbReference>
<dbReference type="AlphaFoldDB" id="A0A1G6R2G2"/>
<sequence length="109" mass="12083">MLSITIKEEQPHHILLLEGEIDASNSVELDDAIRGMIEGGAQSIMVDGRELSYISSAGLGVFMSYLEDFQEANIRFVLFGLHPNVFEVFKILGLDQLMTILPDKEAATK</sequence>
<name>A0A1G6R2G2_9BACT</name>
<dbReference type="Proteomes" id="UP000199060">
    <property type="component" value="Unassembled WGS sequence"/>
</dbReference>
<dbReference type="InterPro" id="IPR003658">
    <property type="entry name" value="Anti-sigma_ant"/>
</dbReference>
<dbReference type="OrthoDB" id="9795051at2"/>
<protein>
    <recommendedName>
        <fullName evidence="2">Anti-sigma factor antagonist</fullName>
    </recommendedName>
</protein>
<evidence type="ECO:0000259" key="3">
    <source>
        <dbReference type="PROSITE" id="PS50801"/>
    </source>
</evidence>